<dbReference type="EMBL" id="BSER01000011">
    <property type="protein sequence ID" value="GLJ96517.1"/>
    <property type="molecule type" value="Genomic_DNA"/>
</dbReference>
<dbReference type="Gene3D" id="3.20.20.140">
    <property type="entry name" value="Metal-dependent hydrolases"/>
    <property type="match status" value="1"/>
</dbReference>
<dbReference type="Gene3D" id="3.10.310.70">
    <property type="match status" value="1"/>
</dbReference>
<dbReference type="PANTHER" id="PTHR22642">
    <property type="entry name" value="IMIDAZOLONEPROPIONASE"/>
    <property type="match status" value="1"/>
</dbReference>
<dbReference type="Proteomes" id="UP001142291">
    <property type="component" value="Unassembled WGS sequence"/>
</dbReference>
<evidence type="ECO:0000259" key="2">
    <source>
        <dbReference type="Pfam" id="PF07969"/>
    </source>
</evidence>
<dbReference type="PANTHER" id="PTHR22642:SF2">
    <property type="entry name" value="PROTEIN LONG AFTER FAR-RED 3"/>
    <property type="match status" value="1"/>
</dbReference>
<sequence>MRRASARTPASPRPHPRGGLASSPDAAYRNKRNTYSVCVRERRPMPRSAQTIIETRDGEGLRTAIAVADGTIVALATGDVDDLLSRWRSSDTEHVRLDGVPHPAFIDTHNHLVLTSANELGVPMSARRSVTDILEGIRERAAITPAGKWIVTAADWHESLVAEGRLPWASELDAAAPDHPVLVQRRGAQRLCQHRRPAPRGHRRLHTRPRRRRHRARLPRGAPGSAAG</sequence>
<evidence type="ECO:0000313" key="4">
    <source>
        <dbReference type="Proteomes" id="UP001142291"/>
    </source>
</evidence>
<organism evidence="3 4">
    <name type="scientific">Microbacterium dextranolyticum</name>
    <dbReference type="NCBI Taxonomy" id="36806"/>
    <lineage>
        <taxon>Bacteria</taxon>
        <taxon>Bacillati</taxon>
        <taxon>Actinomycetota</taxon>
        <taxon>Actinomycetes</taxon>
        <taxon>Micrococcales</taxon>
        <taxon>Microbacteriaceae</taxon>
        <taxon>Microbacterium</taxon>
    </lineage>
</organism>
<dbReference type="SUPFAM" id="SSF51338">
    <property type="entry name" value="Composite domain of metallo-dependent hydrolases"/>
    <property type="match status" value="1"/>
</dbReference>
<keyword evidence="4" id="KW-1185">Reference proteome</keyword>
<evidence type="ECO:0000313" key="3">
    <source>
        <dbReference type="EMBL" id="GLJ96517.1"/>
    </source>
</evidence>
<dbReference type="InterPro" id="IPR013108">
    <property type="entry name" value="Amidohydro_3"/>
</dbReference>
<feature type="compositionally biased region" description="Low complexity" evidence="1">
    <location>
        <begin position="219"/>
        <end position="228"/>
    </location>
</feature>
<accession>A0A9W6HNN3</accession>
<name>A0A9W6HNN3_9MICO</name>
<dbReference type="Pfam" id="PF07969">
    <property type="entry name" value="Amidohydro_3"/>
    <property type="match status" value="1"/>
</dbReference>
<dbReference type="Gene3D" id="2.30.40.10">
    <property type="entry name" value="Urease, subunit C, domain 1"/>
    <property type="match status" value="1"/>
</dbReference>
<feature type="region of interest" description="Disordered" evidence="1">
    <location>
        <begin position="192"/>
        <end position="228"/>
    </location>
</feature>
<comment type="caution">
    <text evidence="3">The sequence shown here is derived from an EMBL/GenBank/DDBJ whole genome shotgun (WGS) entry which is preliminary data.</text>
</comment>
<gene>
    <name evidence="3" type="ORF">GCM10017591_25800</name>
</gene>
<protein>
    <recommendedName>
        <fullName evidence="2">Amidohydrolase 3 domain-containing protein</fullName>
    </recommendedName>
</protein>
<reference evidence="3" key="2">
    <citation type="submission" date="2023-01" db="EMBL/GenBank/DDBJ databases">
        <authorList>
            <person name="Sun Q."/>
            <person name="Evtushenko L."/>
        </authorList>
    </citation>
    <scope>NUCLEOTIDE SEQUENCE</scope>
    <source>
        <strain evidence="3">VKM Ac-1940</strain>
    </source>
</reference>
<dbReference type="AlphaFoldDB" id="A0A9W6HNN3"/>
<feature type="compositionally biased region" description="Basic residues" evidence="1">
    <location>
        <begin position="192"/>
        <end position="218"/>
    </location>
</feature>
<dbReference type="InterPro" id="IPR011059">
    <property type="entry name" value="Metal-dep_hydrolase_composite"/>
</dbReference>
<feature type="domain" description="Amidohydrolase 3" evidence="2">
    <location>
        <begin position="103"/>
        <end position="186"/>
    </location>
</feature>
<reference evidence="3" key="1">
    <citation type="journal article" date="2014" name="Int. J. Syst. Evol. Microbiol.">
        <title>Complete genome sequence of Corynebacterium casei LMG S-19264T (=DSM 44701T), isolated from a smear-ripened cheese.</title>
        <authorList>
            <consortium name="US DOE Joint Genome Institute (JGI-PGF)"/>
            <person name="Walter F."/>
            <person name="Albersmeier A."/>
            <person name="Kalinowski J."/>
            <person name="Ruckert C."/>
        </authorList>
    </citation>
    <scope>NUCLEOTIDE SEQUENCE</scope>
    <source>
        <strain evidence="3">VKM Ac-1940</strain>
    </source>
</reference>
<feature type="region of interest" description="Disordered" evidence="1">
    <location>
        <begin position="1"/>
        <end position="27"/>
    </location>
</feature>
<proteinExistence type="predicted"/>
<feature type="compositionally biased region" description="Low complexity" evidence="1">
    <location>
        <begin position="1"/>
        <end position="10"/>
    </location>
</feature>
<evidence type="ECO:0000256" key="1">
    <source>
        <dbReference type="SAM" id="MobiDB-lite"/>
    </source>
</evidence>
<dbReference type="GO" id="GO:0016810">
    <property type="term" value="F:hydrolase activity, acting on carbon-nitrogen (but not peptide) bonds"/>
    <property type="evidence" value="ECO:0007669"/>
    <property type="project" value="InterPro"/>
</dbReference>